<evidence type="ECO:0000256" key="1">
    <source>
        <dbReference type="ARBA" id="ARBA00004141"/>
    </source>
</evidence>
<evidence type="ECO:0000313" key="11">
    <source>
        <dbReference type="EMBL" id="CBJ33299.1"/>
    </source>
</evidence>
<evidence type="ECO:0000313" key="12">
    <source>
        <dbReference type="Proteomes" id="UP000002630"/>
    </source>
</evidence>
<proteinExistence type="inferred from homology"/>
<dbReference type="GO" id="GO:0008519">
    <property type="term" value="F:ammonium channel activity"/>
    <property type="evidence" value="ECO:0007669"/>
    <property type="project" value="InterPro"/>
</dbReference>
<keyword evidence="12" id="KW-1185">Reference proteome</keyword>
<dbReference type="GO" id="GO:0097272">
    <property type="term" value="P:ammonium homeostasis"/>
    <property type="evidence" value="ECO:0007669"/>
    <property type="project" value="TreeGrafter"/>
</dbReference>
<dbReference type="EMBL" id="FN649760">
    <property type="protein sequence ID" value="CBJ33299.1"/>
    <property type="molecule type" value="Genomic_DNA"/>
</dbReference>
<gene>
    <name evidence="11" type="ORF">Esi_0456_0007</name>
</gene>
<dbReference type="STRING" id="2880.D7G1Q4"/>
<dbReference type="InterPro" id="IPR001905">
    <property type="entry name" value="Ammonium_transpt"/>
</dbReference>
<accession>D7G1Q4</accession>
<feature type="transmembrane region" description="Helical" evidence="9">
    <location>
        <begin position="228"/>
        <end position="248"/>
    </location>
</feature>
<feature type="transmembrane region" description="Helical" evidence="9">
    <location>
        <begin position="104"/>
        <end position="125"/>
    </location>
</feature>
<feature type="transmembrane region" description="Helical" evidence="9">
    <location>
        <begin position="255"/>
        <end position="274"/>
    </location>
</feature>
<evidence type="ECO:0000256" key="4">
    <source>
        <dbReference type="ARBA" id="ARBA00022448"/>
    </source>
</evidence>
<evidence type="ECO:0000256" key="8">
    <source>
        <dbReference type="ARBA" id="ARBA00023177"/>
    </source>
</evidence>
<dbReference type="eggNOG" id="KOG0682">
    <property type="taxonomic scope" value="Eukaryota"/>
</dbReference>
<dbReference type="InterPro" id="IPR002229">
    <property type="entry name" value="RhesusRHD"/>
</dbReference>
<evidence type="ECO:0000256" key="5">
    <source>
        <dbReference type="ARBA" id="ARBA00022692"/>
    </source>
</evidence>
<feature type="transmembrane region" description="Helical" evidence="9">
    <location>
        <begin position="21"/>
        <end position="39"/>
    </location>
</feature>
<feature type="transmembrane region" description="Helical" evidence="9">
    <location>
        <begin position="79"/>
        <end position="97"/>
    </location>
</feature>
<evidence type="ECO:0000256" key="2">
    <source>
        <dbReference type="ARBA" id="ARBA00005887"/>
    </source>
</evidence>
<dbReference type="InterPro" id="IPR024041">
    <property type="entry name" value="NH4_transpt_AmtB-like_dom"/>
</dbReference>
<evidence type="ECO:0000256" key="9">
    <source>
        <dbReference type="RuleBase" id="RU362002"/>
    </source>
</evidence>
<dbReference type="Gene3D" id="1.10.3430.10">
    <property type="entry name" value="Ammonium transporter AmtB like domains"/>
    <property type="match status" value="1"/>
</dbReference>
<feature type="transmembrane region" description="Helical" evidence="9">
    <location>
        <begin position="357"/>
        <end position="382"/>
    </location>
</feature>
<dbReference type="GO" id="GO:0005886">
    <property type="term" value="C:plasma membrane"/>
    <property type="evidence" value="ECO:0007669"/>
    <property type="project" value="UniProtKB-SubCell"/>
</dbReference>
<evidence type="ECO:0000256" key="6">
    <source>
        <dbReference type="ARBA" id="ARBA00022989"/>
    </source>
</evidence>
<dbReference type="PANTHER" id="PTHR11730:SF6">
    <property type="entry name" value="AMMONIUM TRANSPORTER"/>
    <property type="match status" value="1"/>
</dbReference>
<name>D7G1Q4_ECTSI</name>
<feature type="transmembrane region" description="Helical" evidence="9">
    <location>
        <begin position="311"/>
        <end position="333"/>
    </location>
</feature>
<keyword evidence="8 9" id="KW-0924">Ammonia transport</keyword>
<keyword evidence="5 9" id="KW-0812">Transmembrane</keyword>
<evidence type="ECO:0000256" key="7">
    <source>
        <dbReference type="ARBA" id="ARBA00023136"/>
    </source>
</evidence>
<dbReference type="AlphaFoldDB" id="D7G1Q4"/>
<dbReference type="SUPFAM" id="SSF111352">
    <property type="entry name" value="Ammonium transporter"/>
    <property type="match status" value="1"/>
</dbReference>
<keyword evidence="6 9" id="KW-1133">Transmembrane helix</keyword>
<reference evidence="11 12" key="1">
    <citation type="journal article" date="2010" name="Nature">
        <title>The Ectocarpus genome and the independent evolution of multicellularity in brown algae.</title>
        <authorList>
            <person name="Cock J.M."/>
            <person name="Sterck L."/>
            <person name="Rouze P."/>
            <person name="Scornet D."/>
            <person name="Allen A.E."/>
            <person name="Amoutzias G."/>
            <person name="Anthouard V."/>
            <person name="Artiguenave F."/>
            <person name="Aury J.M."/>
            <person name="Badger J.H."/>
            <person name="Beszteri B."/>
            <person name="Billiau K."/>
            <person name="Bonnet E."/>
            <person name="Bothwell J.H."/>
            <person name="Bowler C."/>
            <person name="Boyen C."/>
            <person name="Brownlee C."/>
            <person name="Carrano C.J."/>
            <person name="Charrier B."/>
            <person name="Cho G.Y."/>
            <person name="Coelho S.M."/>
            <person name="Collen J."/>
            <person name="Corre E."/>
            <person name="Da Silva C."/>
            <person name="Delage L."/>
            <person name="Delaroque N."/>
            <person name="Dittami S.M."/>
            <person name="Doulbeau S."/>
            <person name="Elias M."/>
            <person name="Farnham G."/>
            <person name="Gachon C.M."/>
            <person name="Gschloessl B."/>
            <person name="Heesch S."/>
            <person name="Jabbari K."/>
            <person name="Jubin C."/>
            <person name="Kawai H."/>
            <person name="Kimura K."/>
            <person name="Kloareg B."/>
            <person name="Kupper F.C."/>
            <person name="Lang D."/>
            <person name="Le Bail A."/>
            <person name="Leblanc C."/>
            <person name="Lerouge P."/>
            <person name="Lohr M."/>
            <person name="Lopez P.J."/>
            <person name="Martens C."/>
            <person name="Maumus F."/>
            <person name="Michel G."/>
            <person name="Miranda-Saavedra D."/>
            <person name="Morales J."/>
            <person name="Moreau H."/>
            <person name="Motomura T."/>
            <person name="Nagasato C."/>
            <person name="Napoli C.A."/>
            <person name="Nelson D.R."/>
            <person name="Nyvall-Collen P."/>
            <person name="Peters A.F."/>
            <person name="Pommier C."/>
            <person name="Potin P."/>
            <person name="Poulain J."/>
            <person name="Quesneville H."/>
            <person name="Read B."/>
            <person name="Rensing S.A."/>
            <person name="Ritter A."/>
            <person name="Rousvoal S."/>
            <person name="Samanta M."/>
            <person name="Samson G."/>
            <person name="Schroeder D.C."/>
            <person name="Segurens B."/>
            <person name="Strittmatter M."/>
            <person name="Tonon T."/>
            <person name="Tregear J.W."/>
            <person name="Valentin K."/>
            <person name="von Dassow P."/>
            <person name="Yamagishi T."/>
            <person name="Van de Peer Y."/>
            <person name="Wincker P."/>
        </authorList>
    </citation>
    <scope>NUCLEOTIDE SEQUENCE [LARGE SCALE GENOMIC DNA]</scope>
    <source>
        <strain evidence="12">Ec32 / CCAP1310/4</strain>
    </source>
</reference>
<dbReference type="Pfam" id="PF00909">
    <property type="entry name" value="Ammonium_transp"/>
    <property type="match status" value="1"/>
</dbReference>
<feature type="transmembrane region" description="Helical" evidence="9">
    <location>
        <begin position="149"/>
        <end position="170"/>
    </location>
</feature>
<dbReference type="InterPro" id="IPR029020">
    <property type="entry name" value="Ammonium/urea_transptr"/>
</dbReference>
<evidence type="ECO:0000256" key="3">
    <source>
        <dbReference type="ARBA" id="ARBA00011036"/>
    </source>
</evidence>
<comment type="similarity">
    <text evidence="3">Belongs to the ammonium transporter (TC 2.A.49) family. Rh subfamily.</text>
</comment>
<feature type="transmembrane region" description="Helical" evidence="9">
    <location>
        <begin position="280"/>
        <end position="299"/>
    </location>
</feature>
<protein>
    <recommendedName>
        <fullName evidence="9">Ammonium transporter</fullName>
    </recommendedName>
</protein>
<feature type="domain" description="Ammonium transporter AmtB-like" evidence="10">
    <location>
        <begin position="1"/>
        <end position="405"/>
    </location>
</feature>
<evidence type="ECO:0000259" key="10">
    <source>
        <dbReference type="Pfam" id="PF00909"/>
    </source>
</evidence>
<dbReference type="PANTHER" id="PTHR11730">
    <property type="entry name" value="AMMONIUM TRANSPORTER"/>
    <property type="match status" value="1"/>
</dbReference>
<keyword evidence="4 9" id="KW-0813">Transport</keyword>
<dbReference type="NCBIfam" id="TIGR00836">
    <property type="entry name" value="amt"/>
    <property type="match status" value="1"/>
</dbReference>
<dbReference type="InParanoid" id="D7G1Q4"/>
<feature type="transmembrane region" description="Helical" evidence="9">
    <location>
        <begin position="191"/>
        <end position="208"/>
    </location>
</feature>
<comment type="similarity">
    <text evidence="2 9">Belongs to the ammonia transporter channel (TC 1.A.11.2) family.</text>
</comment>
<dbReference type="Proteomes" id="UP000002630">
    <property type="component" value="Unassembled WGS sequence"/>
</dbReference>
<comment type="subcellular location">
    <subcellularLocation>
        <location evidence="9">Cell membrane</location>
        <topology evidence="9">Multi-pass membrane protein</topology>
    </subcellularLocation>
    <subcellularLocation>
        <location evidence="1">Membrane</location>
        <topology evidence="1">Multi-pass membrane protein</topology>
    </subcellularLocation>
</comment>
<dbReference type="OrthoDB" id="534912at2759"/>
<keyword evidence="7 9" id="KW-0472">Membrane</keyword>
<organism evidence="11 12">
    <name type="scientific">Ectocarpus siliculosus</name>
    <name type="common">Brown alga</name>
    <name type="synonym">Conferva siliculosa</name>
    <dbReference type="NCBI Taxonomy" id="2880"/>
    <lineage>
        <taxon>Eukaryota</taxon>
        <taxon>Sar</taxon>
        <taxon>Stramenopiles</taxon>
        <taxon>Ochrophyta</taxon>
        <taxon>PX clade</taxon>
        <taxon>Phaeophyceae</taxon>
        <taxon>Ectocarpales</taxon>
        <taxon>Ectocarpaceae</taxon>
        <taxon>Ectocarpus</taxon>
    </lineage>
</organism>
<sequence length="448" mass="47505">MQFGFAALEVGSIRPKNTKAVLLKNTTDAAIGALVWWLVGHGVAFGEGSNFIGETQFAFSPELDEERIGEVALEYARWMLQWAFAATSTTIVSGAIAERVALHAYLIYGVIITSLIYPVVAHWVWARSGWASSFRADGDLLVGCGVADFSGSGVVHLTGGLMALVAAFCVHPRGGRFDAEGKPRRLERQSPALNVLGTLILWAGWFFFNASGVASFSRQPDDAAKSMLNTAVCPSAAVVVTMLIHWMYHRSFDPFMATNGMLGGLVAITASSPLVQAEGAFVIGVVSGALVFYGSKLLLKFKIDDVVDASVVHGLCGLWGMVATGLFTTRLGYARAYAEDRADECCGVFYGCSGSLLAANMIFVLAQVAWVGGTAVVLFLGIKYSLGLRVNTITEEEGMDKTRHGGYHGGATTMGSTPGAAMEAVRRLSGTDQRQSAVALASTSNVLA</sequence>
<dbReference type="PRINTS" id="PR00342">
    <property type="entry name" value="RHESUSRHD"/>
</dbReference>